<dbReference type="OMA" id="ECHNEID"/>
<organism evidence="2 3">
    <name type="scientific">Necator americanus</name>
    <name type="common">Human hookworm</name>
    <dbReference type="NCBI Taxonomy" id="51031"/>
    <lineage>
        <taxon>Eukaryota</taxon>
        <taxon>Metazoa</taxon>
        <taxon>Ecdysozoa</taxon>
        <taxon>Nematoda</taxon>
        <taxon>Chromadorea</taxon>
        <taxon>Rhabditida</taxon>
        <taxon>Rhabditina</taxon>
        <taxon>Rhabditomorpha</taxon>
        <taxon>Strongyloidea</taxon>
        <taxon>Ancylostomatidae</taxon>
        <taxon>Bunostominae</taxon>
        <taxon>Necator</taxon>
    </lineage>
</organism>
<evidence type="ECO:0000313" key="2">
    <source>
        <dbReference type="EMBL" id="ETN74726.1"/>
    </source>
</evidence>
<feature type="compositionally biased region" description="Low complexity" evidence="1">
    <location>
        <begin position="9"/>
        <end position="22"/>
    </location>
</feature>
<protein>
    <submittedName>
        <fullName evidence="2">Uncharacterized protein</fullName>
    </submittedName>
</protein>
<dbReference type="EMBL" id="KI660338">
    <property type="protein sequence ID" value="ETN74726.1"/>
    <property type="molecule type" value="Genomic_DNA"/>
</dbReference>
<sequence>MRQLVELASSSTRTSNLSNNLRPESVSADEKMWSNTSFDYLRRLCSNIKLRRRRSPRFLYGPGEASTEKEEERKGRSCLLQGRNRRFQRQSWPRITPEELHIGTHGLEWNDQVERLSEFTMTTKTIHGNSQFQKPSFVTVMK</sequence>
<dbReference type="Proteomes" id="UP000053676">
    <property type="component" value="Unassembled WGS sequence"/>
</dbReference>
<reference evidence="3" key="1">
    <citation type="journal article" date="2014" name="Nat. Genet.">
        <title>Genome of the human hookworm Necator americanus.</title>
        <authorList>
            <person name="Tang Y.T."/>
            <person name="Gao X."/>
            <person name="Rosa B.A."/>
            <person name="Abubucker S."/>
            <person name="Hallsworth-Pepin K."/>
            <person name="Martin J."/>
            <person name="Tyagi R."/>
            <person name="Heizer E."/>
            <person name="Zhang X."/>
            <person name="Bhonagiri-Palsikar V."/>
            <person name="Minx P."/>
            <person name="Warren W.C."/>
            <person name="Wang Q."/>
            <person name="Zhan B."/>
            <person name="Hotez P.J."/>
            <person name="Sternberg P.W."/>
            <person name="Dougall A."/>
            <person name="Gaze S.T."/>
            <person name="Mulvenna J."/>
            <person name="Sotillo J."/>
            <person name="Ranganathan S."/>
            <person name="Rabelo E.M."/>
            <person name="Wilson R.K."/>
            <person name="Felgner P.L."/>
            <person name="Bethony J."/>
            <person name="Hawdon J.M."/>
            <person name="Gasser R.B."/>
            <person name="Loukas A."/>
            <person name="Mitreva M."/>
        </authorList>
    </citation>
    <scope>NUCLEOTIDE SEQUENCE [LARGE SCALE GENOMIC DNA]</scope>
</reference>
<name>W2T0F2_NECAM</name>
<proteinExistence type="predicted"/>
<keyword evidence="3" id="KW-1185">Reference proteome</keyword>
<feature type="region of interest" description="Disordered" evidence="1">
    <location>
        <begin position="56"/>
        <end position="77"/>
    </location>
</feature>
<feature type="compositionally biased region" description="Basic and acidic residues" evidence="1">
    <location>
        <begin position="66"/>
        <end position="75"/>
    </location>
</feature>
<dbReference type="AlphaFoldDB" id="W2T0F2"/>
<feature type="region of interest" description="Disordered" evidence="1">
    <location>
        <begin position="1"/>
        <end position="25"/>
    </location>
</feature>
<evidence type="ECO:0000256" key="1">
    <source>
        <dbReference type="SAM" id="MobiDB-lite"/>
    </source>
</evidence>
<dbReference type="OrthoDB" id="5864900at2759"/>
<evidence type="ECO:0000313" key="3">
    <source>
        <dbReference type="Proteomes" id="UP000053676"/>
    </source>
</evidence>
<accession>W2T0F2</accession>
<dbReference type="KEGG" id="nai:NECAME_12773"/>
<gene>
    <name evidence="2" type="ORF">NECAME_12773</name>
</gene>